<keyword evidence="12" id="KW-1185">Reference proteome</keyword>
<evidence type="ECO:0000256" key="6">
    <source>
        <dbReference type="ARBA" id="ARBA00023329"/>
    </source>
</evidence>
<comment type="caution">
    <text evidence="11">The sequence shown here is derived from an EMBL/GenBank/DDBJ whole genome shotgun (WGS) entry which is preliminary data.</text>
</comment>
<accession>A0AAD8HQJ4</accession>
<name>A0AAD8HQJ4_9APIA</name>
<gene>
    <name evidence="11" type="ORF">POM88_037679</name>
</gene>
<dbReference type="GO" id="GO:2000008">
    <property type="term" value="P:regulation of protein localization to cell surface"/>
    <property type="evidence" value="ECO:0007669"/>
    <property type="project" value="UniProtKB-ARBA"/>
</dbReference>
<dbReference type="GO" id="GO:0005576">
    <property type="term" value="C:extracellular region"/>
    <property type="evidence" value="ECO:0007669"/>
    <property type="project" value="UniProtKB-SubCell"/>
</dbReference>
<dbReference type="EMBL" id="JAUIZM010000008">
    <property type="protein sequence ID" value="KAK1371587.1"/>
    <property type="molecule type" value="Genomic_DNA"/>
</dbReference>
<evidence type="ECO:0000256" key="3">
    <source>
        <dbReference type="ARBA" id="ARBA00022525"/>
    </source>
</evidence>
<evidence type="ECO:0000259" key="10">
    <source>
        <dbReference type="Pfam" id="PF05617"/>
    </source>
</evidence>
<proteinExistence type="inferred from homology"/>
<evidence type="ECO:0000256" key="9">
    <source>
        <dbReference type="SAM" id="SignalP"/>
    </source>
</evidence>
<keyword evidence="3" id="KW-0964">Secreted</keyword>
<evidence type="ECO:0000256" key="7">
    <source>
        <dbReference type="ARBA" id="ARBA00034457"/>
    </source>
</evidence>
<protein>
    <submittedName>
        <fullName evidence="11">Egg cell-secreted protein 1.1</fullName>
    </submittedName>
</protein>
<feature type="domain" description="Prolamin-like" evidence="10">
    <location>
        <begin position="49"/>
        <end position="112"/>
    </location>
</feature>
<dbReference type="Pfam" id="PF05617">
    <property type="entry name" value="Prolamin_like"/>
    <property type="match status" value="1"/>
</dbReference>
<dbReference type="GO" id="GO:0031410">
    <property type="term" value="C:cytoplasmic vesicle"/>
    <property type="evidence" value="ECO:0007669"/>
    <property type="project" value="UniProtKB-SubCell"/>
</dbReference>
<comment type="function">
    <text evidence="7">Involved in the regulation of gamete interactions during the double fertilization and to prevent multiple-pollen tube attraction; mediates the redistribution of the gamete fusogen HAP2/GCS1 to the cell surface after secretion upon sperm arrival.</text>
</comment>
<dbReference type="InterPro" id="IPR044711">
    <property type="entry name" value="EC11-15"/>
</dbReference>
<dbReference type="GO" id="GO:0080155">
    <property type="term" value="P:regulation of double fertilization forming a zygote and endosperm"/>
    <property type="evidence" value="ECO:0007669"/>
    <property type="project" value="UniProtKB-ARBA"/>
</dbReference>
<keyword evidence="4 9" id="KW-0732">Signal</keyword>
<evidence type="ECO:0000256" key="5">
    <source>
        <dbReference type="ARBA" id="ARBA00023279"/>
    </source>
</evidence>
<evidence type="ECO:0000256" key="2">
    <source>
        <dbReference type="ARBA" id="ARBA00004613"/>
    </source>
</evidence>
<evidence type="ECO:0000256" key="1">
    <source>
        <dbReference type="ARBA" id="ARBA00004541"/>
    </source>
</evidence>
<dbReference type="Proteomes" id="UP001237642">
    <property type="component" value="Unassembled WGS sequence"/>
</dbReference>
<keyword evidence="6" id="KW-0968">Cytoplasmic vesicle</keyword>
<organism evidence="11 12">
    <name type="scientific">Heracleum sosnowskyi</name>
    <dbReference type="NCBI Taxonomy" id="360622"/>
    <lineage>
        <taxon>Eukaryota</taxon>
        <taxon>Viridiplantae</taxon>
        <taxon>Streptophyta</taxon>
        <taxon>Embryophyta</taxon>
        <taxon>Tracheophyta</taxon>
        <taxon>Spermatophyta</taxon>
        <taxon>Magnoliopsida</taxon>
        <taxon>eudicotyledons</taxon>
        <taxon>Gunneridae</taxon>
        <taxon>Pentapetalae</taxon>
        <taxon>asterids</taxon>
        <taxon>campanulids</taxon>
        <taxon>Apiales</taxon>
        <taxon>Apiaceae</taxon>
        <taxon>Apioideae</taxon>
        <taxon>apioid superclade</taxon>
        <taxon>Tordylieae</taxon>
        <taxon>Tordyliinae</taxon>
        <taxon>Heracleum</taxon>
    </lineage>
</organism>
<dbReference type="AlphaFoldDB" id="A0AAD8HQJ4"/>
<sequence>MANSCNLFFFIFLTSCFISTTVMPRPISISKSTLVARLKLDEEESSTACWDSLFQLQACTGEVILFFLNGETYLGPSCCRAIRIIEHDCWPSMLGSLGFTSEEGDILRGYCDAANSTVTPPPHTTNTTTNISHYLVPVMVQDP</sequence>
<comment type="similarity">
    <text evidence="8">Belongs to the plant egg cell-secreted peptide family.</text>
</comment>
<dbReference type="PANTHER" id="PTHR35293:SF1">
    <property type="entry name" value="EGG CELL-SECRETED PROTEIN 1.5"/>
    <property type="match status" value="1"/>
</dbReference>
<keyword evidence="5" id="KW-0278">Fertilization</keyword>
<reference evidence="11" key="2">
    <citation type="submission" date="2023-05" db="EMBL/GenBank/DDBJ databases">
        <authorList>
            <person name="Schelkunov M.I."/>
        </authorList>
    </citation>
    <scope>NUCLEOTIDE SEQUENCE</scope>
    <source>
        <strain evidence="11">Hsosn_3</strain>
        <tissue evidence="11">Leaf</tissue>
    </source>
</reference>
<evidence type="ECO:0000313" key="11">
    <source>
        <dbReference type="EMBL" id="KAK1371587.1"/>
    </source>
</evidence>
<dbReference type="PANTHER" id="PTHR35293">
    <property type="entry name" value="EGG CELL-SECRETED PROTEIN 1.5"/>
    <property type="match status" value="1"/>
</dbReference>
<evidence type="ECO:0000256" key="8">
    <source>
        <dbReference type="ARBA" id="ARBA00034484"/>
    </source>
</evidence>
<feature type="signal peptide" evidence="9">
    <location>
        <begin position="1"/>
        <end position="24"/>
    </location>
</feature>
<dbReference type="InterPro" id="IPR008502">
    <property type="entry name" value="Prolamin-like"/>
</dbReference>
<feature type="chain" id="PRO_5042119817" evidence="9">
    <location>
        <begin position="25"/>
        <end position="143"/>
    </location>
</feature>
<evidence type="ECO:0000256" key="4">
    <source>
        <dbReference type="ARBA" id="ARBA00022729"/>
    </source>
</evidence>
<evidence type="ECO:0000313" key="12">
    <source>
        <dbReference type="Proteomes" id="UP001237642"/>
    </source>
</evidence>
<dbReference type="GO" id="GO:0009567">
    <property type="term" value="P:double fertilization forming a zygote and endosperm"/>
    <property type="evidence" value="ECO:0007669"/>
    <property type="project" value="InterPro"/>
</dbReference>
<reference evidence="11" key="1">
    <citation type="submission" date="2023-02" db="EMBL/GenBank/DDBJ databases">
        <title>Genome of toxic invasive species Heracleum sosnowskyi carries increased number of genes despite the absence of recent whole-genome duplications.</title>
        <authorList>
            <person name="Schelkunov M."/>
            <person name="Shtratnikova V."/>
            <person name="Makarenko M."/>
            <person name="Klepikova A."/>
            <person name="Omelchenko D."/>
            <person name="Novikova G."/>
            <person name="Obukhova E."/>
            <person name="Bogdanov V."/>
            <person name="Penin A."/>
            <person name="Logacheva M."/>
        </authorList>
    </citation>
    <scope>NUCLEOTIDE SEQUENCE</scope>
    <source>
        <strain evidence="11">Hsosn_3</strain>
        <tissue evidence="11">Leaf</tissue>
    </source>
</reference>
<comment type="subcellular location">
    <subcellularLocation>
        <location evidence="1">Cytoplasmic vesicle</location>
    </subcellularLocation>
    <subcellularLocation>
        <location evidence="2">Secreted</location>
    </subcellularLocation>
</comment>